<evidence type="ECO:0008006" key="5">
    <source>
        <dbReference type="Google" id="ProtNLM"/>
    </source>
</evidence>
<feature type="compositionally biased region" description="Basic and acidic residues" evidence="1">
    <location>
        <begin position="44"/>
        <end position="57"/>
    </location>
</feature>
<proteinExistence type="predicted"/>
<protein>
    <recommendedName>
        <fullName evidence="5">Secreted protein</fullName>
    </recommendedName>
</protein>
<keyword evidence="2" id="KW-0732">Signal</keyword>
<dbReference type="AlphaFoldDB" id="A0A4P7N579"/>
<feature type="compositionally biased region" description="Acidic residues" evidence="1">
    <location>
        <begin position="58"/>
        <end position="67"/>
    </location>
</feature>
<feature type="compositionally biased region" description="Basic and acidic residues" evidence="1">
    <location>
        <begin position="68"/>
        <end position="87"/>
    </location>
</feature>
<dbReference type="EMBL" id="CP034205">
    <property type="protein sequence ID" value="QBZ57688.1"/>
    <property type="molecule type" value="Genomic_DNA"/>
</dbReference>
<evidence type="ECO:0000256" key="2">
    <source>
        <dbReference type="SAM" id="SignalP"/>
    </source>
</evidence>
<feature type="region of interest" description="Disordered" evidence="1">
    <location>
        <begin position="29"/>
        <end position="87"/>
    </location>
</feature>
<feature type="chain" id="PRO_5020422824" description="Secreted protein" evidence="2">
    <location>
        <begin position="19"/>
        <end position="87"/>
    </location>
</feature>
<accession>A0A4P7N579</accession>
<organism evidence="3 4">
    <name type="scientific">Pyricularia oryzae</name>
    <name type="common">Rice blast fungus</name>
    <name type="synonym">Magnaporthe oryzae</name>
    <dbReference type="NCBI Taxonomy" id="318829"/>
    <lineage>
        <taxon>Eukaryota</taxon>
        <taxon>Fungi</taxon>
        <taxon>Dikarya</taxon>
        <taxon>Ascomycota</taxon>
        <taxon>Pezizomycotina</taxon>
        <taxon>Sordariomycetes</taxon>
        <taxon>Sordariomycetidae</taxon>
        <taxon>Magnaporthales</taxon>
        <taxon>Pyriculariaceae</taxon>
        <taxon>Pyricularia</taxon>
    </lineage>
</organism>
<gene>
    <name evidence="3" type="ORF">PoMZ_02623</name>
</gene>
<evidence type="ECO:0000313" key="4">
    <source>
        <dbReference type="Proteomes" id="UP000294847"/>
    </source>
</evidence>
<evidence type="ECO:0000256" key="1">
    <source>
        <dbReference type="SAM" id="MobiDB-lite"/>
    </source>
</evidence>
<evidence type="ECO:0000313" key="3">
    <source>
        <dbReference type="EMBL" id="QBZ57688.1"/>
    </source>
</evidence>
<dbReference type="Proteomes" id="UP000294847">
    <property type="component" value="Chromosome 2"/>
</dbReference>
<name>A0A4P7N579_PYROR</name>
<reference evidence="3 4" key="1">
    <citation type="journal article" date="2019" name="Mol. Biol. Evol.">
        <title>Blast fungal genomes show frequent chromosomal changes, gene gains and losses, and effector gene turnover.</title>
        <authorList>
            <person name="Gomez Luciano L.B."/>
            <person name="Jason Tsai I."/>
            <person name="Chuma I."/>
            <person name="Tosa Y."/>
            <person name="Chen Y.H."/>
            <person name="Li J.Y."/>
            <person name="Li M.Y."/>
            <person name="Jade Lu M.Y."/>
            <person name="Nakayashiki H."/>
            <person name="Li W.H."/>
        </authorList>
    </citation>
    <scope>NUCLEOTIDE SEQUENCE [LARGE SCALE GENOMIC DNA]</scope>
    <source>
        <strain evidence="3">MZ5-1-6</strain>
    </source>
</reference>
<sequence length="87" mass="9576">MRTSTFVQVLLFAISTMALPTPDNVGAVANAPETSLDDSTSRLAARDPGYDCPSPDHSDDDSDDDDEDRYRVYDPDDPSTHRIEDVD</sequence>
<feature type="signal peptide" evidence="2">
    <location>
        <begin position="1"/>
        <end position="18"/>
    </location>
</feature>